<feature type="transmembrane region" description="Helical" evidence="5">
    <location>
        <begin position="143"/>
        <end position="162"/>
    </location>
</feature>
<feature type="transmembrane region" description="Helical" evidence="5">
    <location>
        <begin position="364"/>
        <end position="384"/>
    </location>
</feature>
<reference evidence="7 8" key="1">
    <citation type="submission" date="2017-05" db="EMBL/GenBank/DDBJ databases">
        <authorList>
            <person name="Varghese N."/>
            <person name="Submissions S."/>
        </authorList>
    </citation>
    <scope>NUCLEOTIDE SEQUENCE [LARGE SCALE GENOMIC DNA]</scope>
    <source>
        <strain evidence="7 8">DSM 29371</strain>
    </source>
</reference>
<feature type="transmembrane region" description="Helical" evidence="5">
    <location>
        <begin position="270"/>
        <end position="285"/>
    </location>
</feature>
<evidence type="ECO:0000313" key="7">
    <source>
        <dbReference type="EMBL" id="SMO83667.1"/>
    </source>
</evidence>
<protein>
    <recommendedName>
        <fullName evidence="6">O-antigen ligase-related domain-containing protein</fullName>
    </recommendedName>
</protein>
<sequence length="437" mass="49949">MKRLEINNTIDKFTKSDYLIGTSICFVISILYMFNLNQIVVGGLSILLFLFYFNRIRKRATVNEALTICLILTLPFSFSPLVGSSFFSLFIIIQFIFICVLLTSNFSSKKNLLIQILGLGLLLFCLGVYFFNQSNYPKILVETLIKTLLFLLIIIIALIKLKMSDLTVSSMMKFYVFAASVAGLMVLIQYLSLKILGINYLGVQNQFGKSRTGFAGLFYDYSISSIYLSSASLILFYGFLTKRYIINYKWSIIFMLFTVGTSVLTSGRSGIAALFIALFFLLIYLRNIKIIVISLIVGFPLIKTILYIYSLNRTTNLSNDSGRLDNYLNALNYFYKNFWFGSRFLGFSETSKSMLPHNFILDFLVQYGVIFTLLLLLFLIVVWFKGLKRQPILFFLFLLMLVGGNFHASFINTHYIVIPLILIIGTLNNNESISYNK</sequence>
<evidence type="ECO:0000256" key="3">
    <source>
        <dbReference type="ARBA" id="ARBA00022989"/>
    </source>
</evidence>
<dbReference type="InterPro" id="IPR007016">
    <property type="entry name" value="O-antigen_ligase-rel_domated"/>
</dbReference>
<keyword evidence="4 5" id="KW-0472">Membrane</keyword>
<accession>A0A521EIB7</accession>
<feature type="transmembrane region" description="Helical" evidence="5">
    <location>
        <begin position="84"/>
        <end position="103"/>
    </location>
</feature>
<evidence type="ECO:0000313" key="8">
    <source>
        <dbReference type="Proteomes" id="UP000316916"/>
    </source>
</evidence>
<dbReference type="AlphaFoldDB" id="A0A521EIB7"/>
<keyword evidence="3 5" id="KW-1133">Transmembrane helix</keyword>
<evidence type="ECO:0000259" key="6">
    <source>
        <dbReference type="Pfam" id="PF04932"/>
    </source>
</evidence>
<evidence type="ECO:0000256" key="1">
    <source>
        <dbReference type="ARBA" id="ARBA00004141"/>
    </source>
</evidence>
<dbReference type="Proteomes" id="UP000316916">
    <property type="component" value="Unassembled WGS sequence"/>
</dbReference>
<feature type="domain" description="O-antigen ligase-related" evidence="6">
    <location>
        <begin position="254"/>
        <end position="375"/>
    </location>
</feature>
<evidence type="ECO:0000256" key="2">
    <source>
        <dbReference type="ARBA" id="ARBA00022692"/>
    </source>
</evidence>
<organism evidence="7 8">
    <name type="scientific">Chryseobacterium rhizoplanae</name>
    <dbReference type="NCBI Taxonomy" id="1609531"/>
    <lineage>
        <taxon>Bacteria</taxon>
        <taxon>Pseudomonadati</taxon>
        <taxon>Bacteroidota</taxon>
        <taxon>Flavobacteriia</taxon>
        <taxon>Flavobacteriales</taxon>
        <taxon>Weeksellaceae</taxon>
        <taxon>Chryseobacterium group</taxon>
        <taxon>Chryseobacterium</taxon>
    </lineage>
</organism>
<keyword evidence="8" id="KW-1185">Reference proteome</keyword>
<feature type="transmembrane region" description="Helical" evidence="5">
    <location>
        <begin position="391"/>
        <end position="408"/>
    </location>
</feature>
<feature type="transmembrane region" description="Helical" evidence="5">
    <location>
        <begin position="112"/>
        <end position="131"/>
    </location>
</feature>
<evidence type="ECO:0000256" key="4">
    <source>
        <dbReference type="ARBA" id="ARBA00023136"/>
    </source>
</evidence>
<dbReference type="Pfam" id="PF04932">
    <property type="entry name" value="Wzy_C"/>
    <property type="match status" value="1"/>
</dbReference>
<dbReference type="RefSeq" id="WP_142719014.1">
    <property type="nucleotide sequence ID" value="NZ_FXTC01000008.1"/>
</dbReference>
<feature type="transmembrane region" description="Helical" evidence="5">
    <location>
        <begin position="221"/>
        <end position="240"/>
    </location>
</feature>
<dbReference type="EMBL" id="FXTC01000008">
    <property type="protein sequence ID" value="SMO83667.1"/>
    <property type="molecule type" value="Genomic_DNA"/>
</dbReference>
<feature type="transmembrane region" description="Helical" evidence="5">
    <location>
        <begin position="174"/>
        <end position="201"/>
    </location>
</feature>
<feature type="transmembrane region" description="Helical" evidence="5">
    <location>
        <begin position="247"/>
        <end position="264"/>
    </location>
</feature>
<keyword evidence="2 5" id="KW-0812">Transmembrane</keyword>
<proteinExistence type="predicted"/>
<feature type="transmembrane region" description="Helical" evidence="5">
    <location>
        <begin position="60"/>
        <end position="78"/>
    </location>
</feature>
<name>A0A521EIB7_9FLAO</name>
<gene>
    <name evidence="7" type="ORF">SAMN06265171_10895</name>
</gene>
<dbReference type="GO" id="GO:0016020">
    <property type="term" value="C:membrane"/>
    <property type="evidence" value="ECO:0007669"/>
    <property type="project" value="UniProtKB-SubCell"/>
</dbReference>
<comment type="subcellular location">
    <subcellularLocation>
        <location evidence="1">Membrane</location>
        <topology evidence="1">Multi-pass membrane protein</topology>
    </subcellularLocation>
</comment>
<feature type="transmembrane region" description="Helical" evidence="5">
    <location>
        <begin position="20"/>
        <end position="53"/>
    </location>
</feature>
<feature type="transmembrane region" description="Helical" evidence="5">
    <location>
        <begin position="290"/>
        <end position="309"/>
    </location>
</feature>
<evidence type="ECO:0000256" key="5">
    <source>
        <dbReference type="SAM" id="Phobius"/>
    </source>
</evidence>